<accession>A0A1Y5TXY0</accession>
<protein>
    <submittedName>
        <fullName evidence="3">tRNA 5-methylaminomethyl-2-thiouridine biosynthesis bifunctional protein MnmC</fullName>
        <ecNumber evidence="3">2.1.1.61</ecNumber>
    </submittedName>
</protein>
<organism evidence="3 4">
    <name type="scientific">Roseisalinus antarcticus</name>
    <dbReference type="NCBI Taxonomy" id="254357"/>
    <lineage>
        <taxon>Bacteria</taxon>
        <taxon>Pseudomonadati</taxon>
        <taxon>Pseudomonadota</taxon>
        <taxon>Alphaproteobacteria</taxon>
        <taxon>Rhodobacterales</taxon>
        <taxon>Roseobacteraceae</taxon>
        <taxon>Roseisalinus</taxon>
    </lineage>
</organism>
<dbReference type="Proteomes" id="UP000193900">
    <property type="component" value="Unassembled WGS sequence"/>
</dbReference>
<name>A0A1Y5TXY0_9RHOB</name>
<dbReference type="GO" id="GO:0005737">
    <property type="term" value="C:cytoplasm"/>
    <property type="evidence" value="ECO:0007669"/>
    <property type="project" value="TreeGrafter"/>
</dbReference>
<evidence type="ECO:0000259" key="2">
    <source>
        <dbReference type="Pfam" id="PF01266"/>
    </source>
</evidence>
<keyword evidence="3" id="KW-0489">Methyltransferase</keyword>
<evidence type="ECO:0000256" key="1">
    <source>
        <dbReference type="ARBA" id="ARBA00023002"/>
    </source>
</evidence>
<gene>
    <name evidence="3" type="primary">mnmC_2</name>
    <name evidence="3" type="ORF">ROA7023_03649</name>
</gene>
<evidence type="ECO:0000313" key="3">
    <source>
        <dbReference type="EMBL" id="SLN72939.1"/>
    </source>
</evidence>
<dbReference type="PANTHER" id="PTHR13847:SF289">
    <property type="entry name" value="GLYCINE OXIDASE"/>
    <property type="match status" value="1"/>
</dbReference>
<reference evidence="3 4" key="1">
    <citation type="submission" date="2017-03" db="EMBL/GenBank/DDBJ databases">
        <authorList>
            <person name="Afonso C.L."/>
            <person name="Miller P.J."/>
            <person name="Scott M.A."/>
            <person name="Spackman E."/>
            <person name="Goraichik I."/>
            <person name="Dimitrov K.M."/>
            <person name="Suarez D.L."/>
            <person name="Swayne D.E."/>
        </authorList>
    </citation>
    <scope>NUCLEOTIDE SEQUENCE [LARGE SCALE GENOMIC DNA]</scope>
    <source>
        <strain evidence="3 4">CECT 7023</strain>
    </source>
</reference>
<dbReference type="EMBL" id="FWFZ01000027">
    <property type="protein sequence ID" value="SLN72939.1"/>
    <property type="molecule type" value="Genomic_DNA"/>
</dbReference>
<dbReference type="EC" id="2.1.1.61" evidence="3"/>
<keyword evidence="1" id="KW-0560">Oxidoreductase</keyword>
<dbReference type="GO" id="GO:0004808">
    <property type="term" value="F:tRNA (5-methylaminomethyl-2-thiouridylate)(34)-methyltransferase activity"/>
    <property type="evidence" value="ECO:0007669"/>
    <property type="project" value="UniProtKB-EC"/>
</dbReference>
<keyword evidence="4" id="KW-1185">Reference proteome</keyword>
<dbReference type="Pfam" id="PF01266">
    <property type="entry name" value="DAO"/>
    <property type="match status" value="1"/>
</dbReference>
<dbReference type="InterPro" id="IPR036188">
    <property type="entry name" value="FAD/NAD-bd_sf"/>
</dbReference>
<keyword evidence="3" id="KW-0808">Transferase</keyword>
<dbReference type="PANTHER" id="PTHR13847">
    <property type="entry name" value="SARCOSINE DEHYDROGENASE-RELATED"/>
    <property type="match status" value="1"/>
</dbReference>
<dbReference type="SUPFAM" id="SSF54373">
    <property type="entry name" value="FAD-linked reductases, C-terminal domain"/>
    <property type="match status" value="1"/>
</dbReference>
<dbReference type="GO" id="GO:0016491">
    <property type="term" value="F:oxidoreductase activity"/>
    <property type="evidence" value="ECO:0007669"/>
    <property type="project" value="UniProtKB-KW"/>
</dbReference>
<sequence length="338" mass="36081">MARSTISMRSGPMSDVTIIGAGVAGLWAARSCLARGLTPRLIDRAGPPGPHGCSWWAGGMLAPDCEGATAELPVVVHGREAADLWADVTRVTRNGTLVLAPERDRRELDRFAARTDGKTACDAAAIAALEPDLSGQHRRGLFFAAEAHLDPRLALSDLARTLLDAGVVVEIGEAEPATLSGPVIDCRGLAAADDLPGLRGVRGEMIVLHSDEIALSRPIRLLHPRHPLYVVPRADGLFMLGATQIESSARGRVTARSALELLSAAYALDPRFAEAEIVEMGADLRPAFADHVPRVLRRGRILHLNGLFRHGFLMAPALAEQAAEYLLTGKTGDLFDED</sequence>
<dbReference type="AlphaFoldDB" id="A0A1Y5TXY0"/>
<feature type="domain" description="FAD dependent oxidoreductase" evidence="2">
    <location>
        <begin position="15"/>
        <end position="324"/>
    </location>
</feature>
<dbReference type="Gene3D" id="3.50.50.60">
    <property type="entry name" value="FAD/NAD(P)-binding domain"/>
    <property type="match status" value="1"/>
</dbReference>
<dbReference type="SUPFAM" id="SSF51971">
    <property type="entry name" value="Nucleotide-binding domain"/>
    <property type="match status" value="1"/>
</dbReference>
<evidence type="ECO:0000313" key="4">
    <source>
        <dbReference type="Proteomes" id="UP000193900"/>
    </source>
</evidence>
<dbReference type="InterPro" id="IPR006076">
    <property type="entry name" value="FAD-dep_OxRdtase"/>
</dbReference>
<proteinExistence type="predicted"/>
<dbReference type="GO" id="GO:0032259">
    <property type="term" value="P:methylation"/>
    <property type="evidence" value="ECO:0007669"/>
    <property type="project" value="UniProtKB-KW"/>
</dbReference>
<dbReference type="Gene3D" id="3.30.9.10">
    <property type="entry name" value="D-Amino Acid Oxidase, subunit A, domain 2"/>
    <property type="match status" value="1"/>
</dbReference>